<gene>
    <name evidence="2" type="ORF">RG298_000174</name>
</gene>
<keyword evidence="1" id="KW-0472">Membrane</keyword>
<comment type="caution">
    <text evidence="2">The sequence shown here is derived from an EMBL/GenBank/DDBJ whole genome shotgun (WGS) entry which is preliminary data.</text>
</comment>
<dbReference type="EMBL" id="ABMABF030000001">
    <property type="protein sequence ID" value="EMJ5132510.1"/>
    <property type="molecule type" value="Genomic_DNA"/>
</dbReference>
<feature type="transmembrane region" description="Helical" evidence="1">
    <location>
        <begin position="48"/>
        <end position="67"/>
    </location>
</feature>
<evidence type="ECO:0000256" key="1">
    <source>
        <dbReference type="SAM" id="Phobius"/>
    </source>
</evidence>
<organism evidence="2">
    <name type="scientific">Providencia stuartii</name>
    <dbReference type="NCBI Taxonomy" id="588"/>
    <lineage>
        <taxon>Bacteria</taxon>
        <taxon>Pseudomonadati</taxon>
        <taxon>Pseudomonadota</taxon>
        <taxon>Gammaproteobacteria</taxon>
        <taxon>Enterobacterales</taxon>
        <taxon>Morganellaceae</taxon>
        <taxon>Providencia</taxon>
    </lineage>
</organism>
<reference evidence="2" key="1">
    <citation type="submission" date="2024-02" db="EMBL/GenBank/DDBJ databases">
        <authorList>
            <consortium name="Clinical and Environmental Microbiology Branch: Whole genome sequencing antimicrobial resistance pathogens in the healthcare setting"/>
        </authorList>
    </citation>
    <scope>NUCLEOTIDE SEQUENCE</scope>
    <source>
        <strain evidence="2">2021GO-0154</strain>
    </source>
</reference>
<proteinExistence type="predicted"/>
<sequence length="69" mass="8051">MKETQAINVLRIQEHKYSVSGDSVTQFKSYKSKELTPQQRLERMEKRFNLVIYLVLALGITLVALLLNR</sequence>
<dbReference type="AlphaFoldDB" id="A0AAI9D8X0"/>
<evidence type="ECO:0000313" key="2">
    <source>
        <dbReference type="EMBL" id="EMJ5132510.1"/>
    </source>
</evidence>
<accession>A0AAI9D8X0</accession>
<keyword evidence="1" id="KW-1133">Transmembrane helix</keyword>
<protein>
    <submittedName>
        <fullName evidence="2">Uncharacterized protein</fullName>
    </submittedName>
</protein>
<name>A0AAI9D8X0_PROST</name>
<keyword evidence="1" id="KW-0812">Transmembrane</keyword>